<evidence type="ECO:0000313" key="3">
    <source>
        <dbReference type="Proteomes" id="UP000215914"/>
    </source>
</evidence>
<gene>
    <name evidence="2" type="ORF">HannXRQ_Chr09g0270321</name>
    <name evidence="1" type="ORF">HanXRQr2_Chr09g0408031</name>
</gene>
<dbReference type="EMBL" id="CM007898">
    <property type="protein sequence ID" value="OTG16338.1"/>
    <property type="molecule type" value="Genomic_DNA"/>
</dbReference>
<accession>A0A251TYW7</accession>
<sequence>MVGMLTVRRWSTKILNSGDRFGYCYVVSLAVHDFERTILLLHAHHLSHGYWEYDGSSYLHLRYHGDKVACRACCVQVNLVVGR</sequence>
<evidence type="ECO:0000313" key="2">
    <source>
        <dbReference type="EMBL" id="OTG16338.1"/>
    </source>
</evidence>
<dbReference type="EMBL" id="MNCJ02000324">
    <property type="protein sequence ID" value="KAF5792625.1"/>
    <property type="molecule type" value="Genomic_DNA"/>
</dbReference>
<keyword evidence="3" id="KW-1185">Reference proteome</keyword>
<evidence type="ECO:0000313" key="1">
    <source>
        <dbReference type="EMBL" id="KAF5792625.1"/>
    </source>
</evidence>
<reference evidence="1" key="3">
    <citation type="submission" date="2020-06" db="EMBL/GenBank/DDBJ databases">
        <title>Helianthus annuus Genome sequencing and assembly Release 2.</title>
        <authorList>
            <person name="Gouzy J."/>
            <person name="Langlade N."/>
            <person name="Munos S."/>
        </authorList>
    </citation>
    <scope>NUCLEOTIDE SEQUENCE</scope>
    <source>
        <tissue evidence="1">Leaves</tissue>
    </source>
</reference>
<organism evidence="2 3">
    <name type="scientific">Helianthus annuus</name>
    <name type="common">Common sunflower</name>
    <dbReference type="NCBI Taxonomy" id="4232"/>
    <lineage>
        <taxon>Eukaryota</taxon>
        <taxon>Viridiplantae</taxon>
        <taxon>Streptophyta</taxon>
        <taxon>Embryophyta</taxon>
        <taxon>Tracheophyta</taxon>
        <taxon>Spermatophyta</taxon>
        <taxon>Magnoliopsida</taxon>
        <taxon>eudicotyledons</taxon>
        <taxon>Gunneridae</taxon>
        <taxon>Pentapetalae</taxon>
        <taxon>asterids</taxon>
        <taxon>campanulids</taxon>
        <taxon>Asterales</taxon>
        <taxon>Asteraceae</taxon>
        <taxon>Asteroideae</taxon>
        <taxon>Heliantheae alliance</taxon>
        <taxon>Heliantheae</taxon>
        <taxon>Helianthus</taxon>
    </lineage>
</organism>
<dbReference type="Gramene" id="mRNA:HanXRQr2_Chr09g0408031">
    <property type="protein sequence ID" value="mRNA:HanXRQr2_Chr09g0408031"/>
    <property type="gene ID" value="HanXRQr2_Chr09g0408031"/>
</dbReference>
<reference evidence="2" key="2">
    <citation type="submission" date="2017-02" db="EMBL/GenBank/DDBJ databases">
        <title>Sunflower complete genome.</title>
        <authorList>
            <person name="Langlade N."/>
            <person name="Munos S."/>
        </authorList>
    </citation>
    <scope>NUCLEOTIDE SEQUENCE [LARGE SCALE GENOMIC DNA]</scope>
    <source>
        <tissue evidence="2">Leaves</tissue>
    </source>
</reference>
<name>A0A251TYW7_HELAN</name>
<dbReference type="InParanoid" id="A0A251TYW7"/>
<dbReference type="AlphaFoldDB" id="A0A251TYW7"/>
<reference evidence="1 3" key="1">
    <citation type="journal article" date="2017" name="Nature">
        <title>The sunflower genome provides insights into oil metabolism, flowering and Asterid evolution.</title>
        <authorList>
            <person name="Badouin H."/>
            <person name="Gouzy J."/>
            <person name="Grassa C.J."/>
            <person name="Murat F."/>
            <person name="Staton S.E."/>
            <person name="Cottret L."/>
            <person name="Lelandais-Briere C."/>
            <person name="Owens G.L."/>
            <person name="Carrere S."/>
            <person name="Mayjonade B."/>
            <person name="Legrand L."/>
            <person name="Gill N."/>
            <person name="Kane N.C."/>
            <person name="Bowers J.E."/>
            <person name="Hubner S."/>
            <person name="Bellec A."/>
            <person name="Berard A."/>
            <person name="Berges H."/>
            <person name="Blanchet N."/>
            <person name="Boniface M.C."/>
            <person name="Brunel D."/>
            <person name="Catrice O."/>
            <person name="Chaidir N."/>
            <person name="Claudel C."/>
            <person name="Donnadieu C."/>
            <person name="Faraut T."/>
            <person name="Fievet G."/>
            <person name="Helmstetter N."/>
            <person name="King M."/>
            <person name="Knapp S.J."/>
            <person name="Lai Z."/>
            <person name="Le Paslier M.C."/>
            <person name="Lippi Y."/>
            <person name="Lorenzon L."/>
            <person name="Mandel J.R."/>
            <person name="Marage G."/>
            <person name="Marchand G."/>
            <person name="Marquand E."/>
            <person name="Bret-Mestries E."/>
            <person name="Morien E."/>
            <person name="Nambeesan S."/>
            <person name="Nguyen T."/>
            <person name="Pegot-Espagnet P."/>
            <person name="Pouilly N."/>
            <person name="Raftis F."/>
            <person name="Sallet E."/>
            <person name="Schiex T."/>
            <person name="Thomas J."/>
            <person name="Vandecasteele C."/>
            <person name="Vares D."/>
            <person name="Vear F."/>
            <person name="Vautrin S."/>
            <person name="Crespi M."/>
            <person name="Mangin B."/>
            <person name="Burke J.M."/>
            <person name="Salse J."/>
            <person name="Munos S."/>
            <person name="Vincourt P."/>
            <person name="Rieseberg L.H."/>
            <person name="Langlade N.B."/>
        </authorList>
    </citation>
    <scope>NUCLEOTIDE SEQUENCE [LARGE SCALE GENOMIC DNA]</scope>
    <source>
        <strain evidence="3">cv. SF193</strain>
        <tissue evidence="1">Leaves</tissue>
    </source>
</reference>
<proteinExistence type="predicted"/>
<dbReference type="Proteomes" id="UP000215914">
    <property type="component" value="Chromosome 9"/>
</dbReference>
<protein>
    <submittedName>
        <fullName evidence="2">Uncharacterized protein</fullName>
    </submittedName>
</protein>